<gene>
    <name evidence="2" type="ORF">NIES592_15745</name>
</gene>
<dbReference type="Proteomes" id="UP000186391">
    <property type="component" value="Unassembled WGS sequence"/>
</dbReference>
<comment type="similarity">
    <text evidence="1">Belongs to the ROK (NagC/XylR) family.</text>
</comment>
<sequence length="234" mass="25397">MENTQQIRTLSVDIGGSGVKVIVLDITGNPLTQRSRLETPQPAKPLSVISAIATLASTQGEFDRVSVGFPGVVRNGVTQTAVNLDADWIGFDLAGVLSQRLGKPVRVVNDADMQGLGAIQGKGVEMVITLGTWFGSALFVDGRLVPNLEMGHHPFRKGETYEQQLGRVALEKVGNDKWNRRLLKAIATLQHLFNYDYLYIGGGEATRIKIQLPTNVKIIPNITGLLGGIALWRD</sequence>
<accession>A0A1U7GXJ0</accession>
<protein>
    <submittedName>
        <fullName evidence="2">Chromosome partitioning protein ParA</fullName>
    </submittedName>
</protein>
<evidence type="ECO:0000256" key="1">
    <source>
        <dbReference type="ARBA" id="ARBA00006479"/>
    </source>
</evidence>
<dbReference type="InterPro" id="IPR043129">
    <property type="entry name" value="ATPase_NBD"/>
</dbReference>
<reference evidence="2 3" key="1">
    <citation type="submission" date="2016-11" db="EMBL/GenBank/DDBJ databases">
        <title>Draft Genome Sequences of Nine Cyanobacterial Strains from Diverse Habitats.</title>
        <authorList>
            <person name="Zhu T."/>
            <person name="Hou S."/>
            <person name="Lu X."/>
            <person name="Hess W.R."/>
        </authorList>
    </citation>
    <scope>NUCLEOTIDE SEQUENCE [LARGE SCALE GENOMIC DNA]</scope>
    <source>
        <strain evidence="2 3">NIES-592</strain>
    </source>
</reference>
<comment type="caution">
    <text evidence="2">The sequence shown here is derived from an EMBL/GenBank/DDBJ whole genome shotgun (WGS) entry which is preliminary data.</text>
</comment>
<dbReference type="EMBL" id="MRCA01000008">
    <property type="protein sequence ID" value="OKH13082.1"/>
    <property type="molecule type" value="Genomic_DNA"/>
</dbReference>
<dbReference type="OrthoDB" id="9810372at2"/>
<dbReference type="RefSeq" id="WP_073556242.1">
    <property type="nucleotide sequence ID" value="NZ_MRCA01000008.1"/>
</dbReference>
<dbReference type="CDD" id="cd24058">
    <property type="entry name" value="ASKHA_NBD_ROK_PPGK"/>
    <property type="match status" value="1"/>
</dbReference>
<evidence type="ECO:0000313" key="2">
    <source>
        <dbReference type="EMBL" id="OKH13082.1"/>
    </source>
</evidence>
<dbReference type="Pfam" id="PF00480">
    <property type="entry name" value="ROK"/>
    <property type="match status" value="1"/>
</dbReference>
<dbReference type="AlphaFoldDB" id="A0A1U7GXJ0"/>
<proteinExistence type="inferred from homology"/>
<dbReference type="InterPro" id="IPR000600">
    <property type="entry name" value="ROK"/>
</dbReference>
<evidence type="ECO:0000313" key="3">
    <source>
        <dbReference type="Proteomes" id="UP000186391"/>
    </source>
</evidence>
<keyword evidence="3" id="KW-1185">Reference proteome</keyword>
<dbReference type="Gene3D" id="3.30.420.40">
    <property type="match status" value="2"/>
</dbReference>
<dbReference type="PANTHER" id="PTHR18964">
    <property type="entry name" value="ROK (REPRESSOR, ORF, KINASE) FAMILY"/>
    <property type="match status" value="1"/>
</dbReference>
<organism evidence="2 3">
    <name type="scientific">Fischerella major NIES-592</name>
    <dbReference type="NCBI Taxonomy" id="210994"/>
    <lineage>
        <taxon>Bacteria</taxon>
        <taxon>Bacillati</taxon>
        <taxon>Cyanobacteriota</taxon>
        <taxon>Cyanophyceae</taxon>
        <taxon>Nostocales</taxon>
        <taxon>Hapalosiphonaceae</taxon>
        <taxon>Fischerella</taxon>
    </lineage>
</organism>
<name>A0A1U7GXJ0_9CYAN</name>
<dbReference type="SUPFAM" id="SSF53067">
    <property type="entry name" value="Actin-like ATPase domain"/>
    <property type="match status" value="1"/>
</dbReference>